<evidence type="ECO:0000259" key="9">
    <source>
        <dbReference type="Pfam" id="PF02384"/>
    </source>
</evidence>
<organism evidence="10 11">
    <name type="scientific">Desulfopila aestuarii DSM 18488</name>
    <dbReference type="NCBI Taxonomy" id="1121416"/>
    <lineage>
        <taxon>Bacteria</taxon>
        <taxon>Pseudomonadati</taxon>
        <taxon>Thermodesulfobacteriota</taxon>
        <taxon>Desulfobulbia</taxon>
        <taxon>Desulfobulbales</taxon>
        <taxon>Desulfocapsaceae</taxon>
        <taxon>Desulfopila</taxon>
    </lineage>
</organism>
<evidence type="ECO:0000256" key="5">
    <source>
        <dbReference type="ARBA" id="ARBA00022691"/>
    </source>
</evidence>
<dbReference type="GO" id="GO:0032259">
    <property type="term" value="P:methylation"/>
    <property type="evidence" value="ECO:0007669"/>
    <property type="project" value="UniProtKB-KW"/>
</dbReference>
<feature type="domain" description="DNA methylase adenine-specific" evidence="9">
    <location>
        <begin position="134"/>
        <end position="424"/>
    </location>
</feature>
<evidence type="ECO:0000313" key="10">
    <source>
        <dbReference type="EMBL" id="SHO51760.1"/>
    </source>
</evidence>
<dbReference type="Gene3D" id="3.40.50.150">
    <property type="entry name" value="Vaccinia Virus protein VP39"/>
    <property type="match status" value="1"/>
</dbReference>
<dbReference type="Pfam" id="PF02384">
    <property type="entry name" value="N6_Mtase"/>
    <property type="match status" value="1"/>
</dbReference>
<dbReference type="GO" id="GO:0008170">
    <property type="term" value="F:N-methyltransferase activity"/>
    <property type="evidence" value="ECO:0007669"/>
    <property type="project" value="InterPro"/>
</dbReference>
<evidence type="ECO:0000256" key="2">
    <source>
        <dbReference type="ARBA" id="ARBA00011900"/>
    </source>
</evidence>
<accession>A0A1M7YGL2</accession>
<dbReference type="Gene3D" id="3.90.220.20">
    <property type="entry name" value="DNA methylase specificity domains"/>
    <property type="match status" value="1"/>
</dbReference>
<proteinExistence type="inferred from homology"/>
<comment type="similarity">
    <text evidence="1">Belongs to the N(4)/N(6)-methyltransferase family.</text>
</comment>
<dbReference type="InterPro" id="IPR029063">
    <property type="entry name" value="SAM-dependent_MTases_sf"/>
</dbReference>
<dbReference type="GO" id="GO:0009007">
    <property type="term" value="F:site-specific DNA-methyltransferase (adenine-specific) activity"/>
    <property type="evidence" value="ECO:0007669"/>
    <property type="project" value="UniProtKB-EC"/>
</dbReference>
<protein>
    <recommendedName>
        <fullName evidence="2">site-specific DNA-methyltransferase (adenine-specific)</fullName>
        <ecNumber evidence="2">2.1.1.72</ecNumber>
    </recommendedName>
</protein>
<dbReference type="OrthoDB" id="9784823at2"/>
<keyword evidence="7" id="KW-0238">DNA-binding</keyword>
<dbReference type="PRINTS" id="PR00507">
    <property type="entry name" value="N12N6MTFRASE"/>
</dbReference>
<evidence type="ECO:0000256" key="1">
    <source>
        <dbReference type="ARBA" id="ARBA00006594"/>
    </source>
</evidence>
<dbReference type="InterPro" id="IPR003356">
    <property type="entry name" value="DNA_methylase_A-5"/>
</dbReference>
<comment type="catalytic activity">
    <reaction evidence="8">
        <text>a 2'-deoxyadenosine in DNA + S-adenosyl-L-methionine = an N(6)-methyl-2'-deoxyadenosine in DNA + S-adenosyl-L-homocysteine + H(+)</text>
        <dbReference type="Rhea" id="RHEA:15197"/>
        <dbReference type="Rhea" id="RHEA-COMP:12418"/>
        <dbReference type="Rhea" id="RHEA-COMP:12419"/>
        <dbReference type="ChEBI" id="CHEBI:15378"/>
        <dbReference type="ChEBI" id="CHEBI:57856"/>
        <dbReference type="ChEBI" id="CHEBI:59789"/>
        <dbReference type="ChEBI" id="CHEBI:90615"/>
        <dbReference type="ChEBI" id="CHEBI:90616"/>
        <dbReference type="EC" id="2.1.1.72"/>
    </reaction>
</comment>
<dbReference type="AlphaFoldDB" id="A0A1M7YGL2"/>
<name>A0A1M7YGL2_9BACT</name>
<evidence type="ECO:0000256" key="4">
    <source>
        <dbReference type="ARBA" id="ARBA00022679"/>
    </source>
</evidence>
<keyword evidence="6" id="KW-0680">Restriction system</keyword>
<dbReference type="PANTHER" id="PTHR42933:SF3">
    <property type="entry name" value="TYPE I RESTRICTION ENZYME MJAVIII METHYLASE SUBUNIT"/>
    <property type="match status" value="1"/>
</dbReference>
<keyword evidence="11" id="KW-1185">Reference proteome</keyword>
<evidence type="ECO:0000256" key="6">
    <source>
        <dbReference type="ARBA" id="ARBA00022747"/>
    </source>
</evidence>
<dbReference type="SUPFAM" id="SSF116734">
    <property type="entry name" value="DNA methylase specificity domain"/>
    <property type="match status" value="1"/>
</dbReference>
<dbReference type="InterPro" id="IPR051537">
    <property type="entry name" value="DNA_Adenine_Mtase"/>
</dbReference>
<dbReference type="EC" id="2.1.1.72" evidence="2"/>
<dbReference type="RefSeq" id="WP_073615635.1">
    <property type="nucleotide sequence ID" value="NZ_FRFE01000028.1"/>
</dbReference>
<gene>
    <name evidence="10" type="ORF">SAMN02745220_04214</name>
</gene>
<dbReference type="InterPro" id="IPR002052">
    <property type="entry name" value="DNA_methylase_N6_adenine_CS"/>
</dbReference>
<evidence type="ECO:0000256" key="3">
    <source>
        <dbReference type="ARBA" id="ARBA00022603"/>
    </source>
</evidence>
<dbReference type="InterPro" id="IPR044946">
    <property type="entry name" value="Restrct_endonuc_typeI_TRD_sf"/>
</dbReference>
<dbReference type="STRING" id="1121416.SAMN02745220_04214"/>
<dbReference type="SUPFAM" id="SSF53335">
    <property type="entry name" value="S-adenosyl-L-methionine-dependent methyltransferases"/>
    <property type="match status" value="1"/>
</dbReference>
<keyword evidence="4" id="KW-0808">Transferase</keyword>
<reference evidence="10 11" key="1">
    <citation type="submission" date="2016-12" db="EMBL/GenBank/DDBJ databases">
        <authorList>
            <person name="Song W.-J."/>
            <person name="Kurnit D.M."/>
        </authorList>
    </citation>
    <scope>NUCLEOTIDE SEQUENCE [LARGE SCALE GENOMIC DNA]</scope>
    <source>
        <strain evidence="10 11">DSM 18488</strain>
    </source>
</reference>
<keyword evidence="5" id="KW-0949">S-adenosyl-L-methionine</keyword>
<dbReference type="Proteomes" id="UP000184603">
    <property type="component" value="Unassembled WGS sequence"/>
</dbReference>
<dbReference type="GO" id="GO:0009307">
    <property type="term" value="P:DNA restriction-modification system"/>
    <property type="evidence" value="ECO:0007669"/>
    <property type="project" value="UniProtKB-KW"/>
</dbReference>
<dbReference type="PROSITE" id="PS00092">
    <property type="entry name" value="N6_MTASE"/>
    <property type="match status" value="1"/>
</dbReference>
<sequence>MLLLEKFNEGLHEMRELFHGTGRLEDSNSKLDEITKLLCLEIVSAQDDNTKVPSLSEILNQNTKDSLVESLNNALLVAANSKLLTNYDGDSLLGQNPKFNLSTSEGALAQGLVKIVIDSFNGYLRKNRDKATFDFLNEAFGHFIRENFRQNIEDAQYMTPHEAVCFMVNIGYQRVLERNFSRDYQPVICDPSCGVGSFLAQFYRKWAIDNKRTPPLLIGQDKVDRMARLSILNLALFGINDSKIFRGNSLIPQSPLDDYNEGCDLILTNPPFGARFDCFSLSGHSSTFFPFLNKYITQKGDFVDSEMLFLDRYLSLLKPGGTVLAVLPDSVISSLGLPNILRENIHRNWQVRSITELPAVTFAQAGTRTKTCILEIRKAEPSLTNFVYMGYAKSLGFEVSSKKGVPYKKLEGNNDLVRIEDAFLISDENKFKKTFNILASDPSVVAIPYTTLINEGWTPSHYSADRLSTIEEIRNLSESQEFTLMTLDEISSVVTKTRRGIPKTENSKCISVLHVGDFGSLNVREFLEYKPKTSGRFCTTGDILFSKINPRIPRCIVVPDLPHNLTCSTEFEVLQPKAGFSSHEIMLLLLSENAQKQIQSLTSGTSSSHNRIKTKELLAIKFAIPKIGTQARKEYERSVERFTEAHKNLNYANLKLFENWEDINRLFQSK</sequence>
<dbReference type="GO" id="GO:0003677">
    <property type="term" value="F:DNA binding"/>
    <property type="evidence" value="ECO:0007669"/>
    <property type="project" value="UniProtKB-KW"/>
</dbReference>
<evidence type="ECO:0000313" key="11">
    <source>
        <dbReference type="Proteomes" id="UP000184603"/>
    </source>
</evidence>
<dbReference type="PANTHER" id="PTHR42933">
    <property type="entry name" value="SLR6095 PROTEIN"/>
    <property type="match status" value="1"/>
</dbReference>
<evidence type="ECO:0000256" key="8">
    <source>
        <dbReference type="ARBA" id="ARBA00047942"/>
    </source>
</evidence>
<keyword evidence="3 10" id="KW-0489">Methyltransferase</keyword>
<dbReference type="EMBL" id="FRFE01000028">
    <property type="protein sequence ID" value="SHO51760.1"/>
    <property type="molecule type" value="Genomic_DNA"/>
</dbReference>
<evidence type="ECO:0000256" key="7">
    <source>
        <dbReference type="ARBA" id="ARBA00023125"/>
    </source>
</evidence>